<accession>A0ABM8D9J7</accession>
<sequence>MNLLVLRLGAVARFGGVGMLLSDAPGTFDYVMYAAMGSRLRRDGDAGVAGPC</sequence>
<dbReference type="RefSeq" id="WP_281780746.1">
    <property type="nucleotide sequence ID" value="NZ_AP027041.1"/>
</dbReference>
<organism evidence="1 2">
    <name type="scientific">Lysobacter auxotrophicus</name>
    <dbReference type="NCBI Taxonomy" id="2992573"/>
    <lineage>
        <taxon>Bacteria</taxon>
        <taxon>Pseudomonadati</taxon>
        <taxon>Pseudomonadota</taxon>
        <taxon>Gammaproteobacteria</taxon>
        <taxon>Lysobacterales</taxon>
        <taxon>Lysobacteraceae</taxon>
        <taxon>Lysobacter</taxon>
    </lineage>
</organism>
<proteinExistence type="predicted"/>
<evidence type="ECO:0000313" key="2">
    <source>
        <dbReference type="Proteomes" id="UP001317822"/>
    </source>
</evidence>
<gene>
    <name evidence="1" type="ORF">LA521A_04270</name>
</gene>
<name>A0ABM8D9J7_9GAMM</name>
<reference evidence="1 2" key="1">
    <citation type="journal article" date="2023" name="Int. J. Syst. Evol. Microbiol.">
        <title>Physiological and genomic analyses of cobalamin (vitamin B12)-auxotrophy of Lysobacter auxotrophicus sp. nov., a methionine-auxotrophic chitinolytic bacterium isolated from chitin-treated soil.</title>
        <authorList>
            <person name="Saito A."/>
            <person name="Dohra H."/>
            <person name="Hamada M."/>
            <person name="Moriuchi R."/>
            <person name="Kotsuchibashi Y."/>
            <person name="Mori K."/>
        </authorList>
    </citation>
    <scope>NUCLEOTIDE SEQUENCE [LARGE SCALE GENOMIC DNA]</scope>
    <source>
        <strain evidence="1 2">5-21a</strain>
    </source>
</reference>
<dbReference type="EMBL" id="AP027041">
    <property type="protein sequence ID" value="BDU15226.1"/>
    <property type="molecule type" value="Genomic_DNA"/>
</dbReference>
<keyword evidence="2" id="KW-1185">Reference proteome</keyword>
<evidence type="ECO:0000313" key="1">
    <source>
        <dbReference type="EMBL" id="BDU15226.1"/>
    </source>
</evidence>
<protein>
    <submittedName>
        <fullName evidence="1">Uncharacterized protein</fullName>
    </submittedName>
</protein>
<dbReference type="Proteomes" id="UP001317822">
    <property type="component" value="Chromosome"/>
</dbReference>